<evidence type="ECO:0000256" key="2">
    <source>
        <dbReference type="SAM" id="SignalP"/>
    </source>
</evidence>
<dbReference type="InterPro" id="IPR025392">
    <property type="entry name" value="DUF4124"/>
</dbReference>
<dbReference type="Proteomes" id="UP000068210">
    <property type="component" value="Chromosome"/>
</dbReference>
<accession>A0A0C4WP30</accession>
<feature type="chain" id="PRO_5002173308" evidence="2">
    <location>
        <begin position="21"/>
        <end position="322"/>
    </location>
</feature>
<dbReference type="Pfam" id="PF01551">
    <property type="entry name" value="Peptidase_M23"/>
    <property type="match status" value="1"/>
</dbReference>
<dbReference type="AlphaFoldDB" id="A0A0C4WP30"/>
<feature type="signal peptide" evidence="2">
    <location>
        <begin position="1"/>
        <end position="20"/>
    </location>
</feature>
<gene>
    <name evidence="5" type="ORF">Achr_3560</name>
</gene>
<keyword evidence="2" id="KW-0732">Signal</keyword>
<evidence type="ECO:0000313" key="5">
    <source>
        <dbReference type="EMBL" id="AJE19862.1"/>
    </source>
</evidence>
<dbReference type="PANTHER" id="PTHR21666">
    <property type="entry name" value="PEPTIDASE-RELATED"/>
    <property type="match status" value="1"/>
</dbReference>
<dbReference type="GO" id="GO:0004222">
    <property type="term" value="F:metalloendopeptidase activity"/>
    <property type="evidence" value="ECO:0007669"/>
    <property type="project" value="TreeGrafter"/>
</dbReference>
<dbReference type="EMBL" id="CP010415">
    <property type="protein sequence ID" value="AJE19862.1"/>
    <property type="molecule type" value="Genomic_DNA"/>
</dbReference>
<keyword evidence="6" id="KW-1185">Reference proteome</keyword>
<evidence type="ECO:0000259" key="3">
    <source>
        <dbReference type="Pfam" id="PF01551"/>
    </source>
</evidence>
<evidence type="ECO:0000259" key="4">
    <source>
        <dbReference type="Pfam" id="PF13511"/>
    </source>
</evidence>
<dbReference type="SUPFAM" id="SSF51261">
    <property type="entry name" value="Duplicated hybrid motif"/>
    <property type="match status" value="1"/>
</dbReference>
<evidence type="ECO:0000256" key="1">
    <source>
        <dbReference type="SAM" id="MobiDB-lite"/>
    </source>
</evidence>
<dbReference type="InterPro" id="IPR011055">
    <property type="entry name" value="Dup_hybrid_motif"/>
</dbReference>
<sequence length="322" mass="34958">MLGRPLLFAALLALAAPATAVTIYKHVDANGMVSYGDQARPGARVVHVIQPGRGLRDLRSFSRPSTPARLPGRMPRSDAPDERVRLDTLKHAGGHTLRVQNDMFAPVEVELSLDGIGNVSGAPDRAIRWIVPPRSQIRLATLAPRDPDKPMRYTPKLRHALGDPRLRPLPHRYPLPWRGGPFRLTQGANGQYSHFTPKGRHAVDIAMPVGTPIVAARGGVVLHTENDQRGRSPNPGGNQVRILHEDGTMGVYLHLQEGSVRVSEGQRVQAGMPIARSGNTGRSTGPHLHFVVQRNVGLAVESIPFQFNQPVNALPNFAVGGD</sequence>
<proteinExistence type="predicted"/>
<organism evidence="5 6">
    <name type="scientific">Azotobacter chroococcum NCIMB 8003</name>
    <dbReference type="NCBI Taxonomy" id="1328314"/>
    <lineage>
        <taxon>Bacteria</taxon>
        <taxon>Pseudomonadati</taxon>
        <taxon>Pseudomonadota</taxon>
        <taxon>Gammaproteobacteria</taxon>
        <taxon>Pseudomonadales</taxon>
        <taxon>Pseudomonadaceae</taxon>
        <taxon>Azotobacter</taxon>
    </lineage>
</organism>
<dbReference type="KEGG" id="acx:Achr_3560"/>
<dbReference type="STRING" id="1328314.Achr_3560"/>
<dbReference type="InterPro" id="IPR016047">
    <property type="entry name" value="M23ase_b-sheet_dom"/>
</dbReference>
<dbReference type="InterPro" id="IPR050570">
    <property type="entry name" value="Cell_wall_metabolism_enzyme"/>
</dbReference>
<dbReference type="PANTHER" id="PTHR21666:SF294">
    <property type="entry name" value="PEPTIDASE M23"/>
    <property type="match status" value="1"/>
</dbReference>
<feature type="domain" description="M23ase beta-sheet core" evidence="3">
    <location>
        <begin position="201"/>
        <end position="295"/>
    </location>
</feature>
<dbReference type="RefSeq" id="WP_039801276.1">
    <property type="nucleotide sequence ID" value="NZ_CP010415.1"/>
</dbReference>
<dbReference type="Pfam" id="PF13511">
    <property type="entry name" value="DUF4124"/>
    <property type="match status" value="1"/>
</dbReference>
<protein>
    <submittedName>
        <fullName evidence="5">Peptidase, M23/M37 family</fullName>
    </submittedName>
</protein>
<feature type="domain" description="DUF4124" evidence="4">
    <location>
        <begin position="10"/>
        <end position="50"/>
    </location>
</feature>
<feature type="region of interest" description="Disordered" evidence="1">
    <location>
        <begin position="56"/>
        <end position="80"/>
    </location>
</feature>
<name>A0A0C4WP30_9GAMM</name>
<evidence type="ECO:0000313" key="6">
    <source>
        <dbReference type="Proteomes" id="UP000068210"/>
    </source>
</evidence>
<dbReference type="Gene3D" id="2.70.70.10">
    <property type="entry name" value="Glucose Permease (Domain IIA)"/>
    <property type="match status" value="1"/>
</dbReference>
<dbReference type="CDD" id="cd12797">
    <property type="entry name" value="M23_peptidase"/>
    <property type="match status" value="1"/>
</dbReference>
<reference evidence="5 6" key="1">
    <citation type="journal article" date="2015" name="PLoS ONE">
        <title>Azotobacter Genomes: The Genome of Azotobacter chroococcum NCIMB 8003 (ATCC 4412).</title>
        <authorList>
            <person name="Robson R.L."/>
            <person name="Jones R."/>
            <person name="Robson R.M."/>
            <person name="Schwartz A."/>
            <person name="Richardson T.H."/>
        </authorList>
    </citation>
    <scope>NUCLEOTIDE SEQUENCE [LARGE SCALE GENOMIC DNA]</scope>
    <source>
        <strain evidence="5 6">NCIMB 8003</strain>
    </source>
</reference>
<dbReference type="HOGENOM" id="CLU_062205_0_0_6"/>